<evidence type="ECO:0000259" key="5">
    <source>
        <dbReference type="PROSITE" id="PS51379"/>
    </source>
</evidence>
<evidence type="ECO:0000313" key="8">
    <source>
        <dbReference type="Proteomes" id="UP000253850"/>
    </source>
</evidence>
<evidence type="ECO:0000313" key="7">
    <source>
        <dbReference type="EMBL" id="RXK11169.1"/>
    </source>
</evidence>
<gene>
    <name evidence="6" type="ORF">ABIV_1054</name>
    <name evidence="7" type="ORF">CRV05_02035</name>
</gene>
<keyword evidence="3" id="KW-0408">Iron</keyword>
<keyword evidence="1" id="KW-0004">4Fe-4S</keyword>
<dbReference type="KEGG" id="hbv:ABIV_1054"/>
<dbReference type="InterPro" id="IPR050572">
    <property type="entry name" value="Fe-S_Ferredoxin"/>
</dbReference>
<proteinExistence type="predicted"/>
<dbReference type="EMBL" id="PDKM01000001">
    <property type="protein sequence ID" value="RXK11169.1"/>
    <property type="molecule type" value="Genomic_DNA"/>
</dbReference>
<organism evidence="7 9">
    <name type="scientific">Halarcobacter bivalviorum</name>
    <dbReference type="NCBI Taxonomy" id="663364"/>
    <lineage>
        <taxon>Bacteria</taxon>
        <taxon>Pseudomonadati</taxon>
        <taxon>Campylobacterota</taxon>
        <taxon>Epsilonproteobacteria</taxon>
        <taxon>Campylobacterales</taxon>
        <taxon>Arcobacteraceae</taxon>
        <taxon>Halarcobacter</taxon>
    </lineage>
</organism>
<evidence type="ECO:0000256" key="3">
    <source>
        <dbReference type="ARBA" id="ARBA00023004"/>
    </source>
</evidence>
<reference evidence="7 9" key="1">
    <citation type="submission" date="2017-10" db="EMBL/GenBank/DDBJ databases">
        <title>Genomics of the genus Arcobacter.</title>
        <authorList>
            <person name="Perez-Cataluna A."/>
            <person name="Figueras M.J."/>
        </authorList>
    </citation>
    <scope>NUCLEOTIDE SEQUENCE [LARGE SCALE GENOMIC DNA]</scope>
    <source>
        <strain evidence="7 9">CECT 7835</strain>
    </source>
</reference>
<dbReference type="InterPro" id="IPR017896">
    <property type="entry name" value="4Fe4S_Fe-S-bd"/>
</dbReference>
<dbReference type="EMBL" id="CP031217">
    <property type="protein sequence ID" value="AXH12058.1"/>
    <property type="molecule type" value="Genomic_DNA"/>
</dbReference>
<dbReference type="PROSITE" id="PS00198">
    <property type="entry name" value="4FE4S_FER_1"/>
    <property type="match status" value="2"/>
</dbReference>
<feature type="domain" description="4Fe-4S ferredoxin-type" evidence="5">
    <location>
        <begin position="451"/>
        <end position="481"/>
    </location>
</feature>
<feature type="domain" description="4Fe-4S ferredoxin-type" evidence="5">
    <location>
        <begin position="215"/>
        <end position="232"/>
    </location>
</feature>
<dbReference type="Gene3D" id="3.30.70.20">
    <property type="match status" value="2"/>
</dbReference>
<dbReference type="PANTHER" id="PTHR43687">
    <property type="entry name" value="ADENYLYLSULFATE REDUCTASE, BETA SUBUNIT"/>
    <property type="match status" value="1"/>
</dbReference>
<accession>A0AAX2AB93</accession>
<evidence type="ECO:0000256" key="4">
    <source>
        <dbReference type="ARBA" id="ARBA00023014"/>
    </source>
</evidence>
<feature type="domain" description="4Fe-4S ferredoxin-type" evidence="5">
    <location>
        <begin position="420"/>
        <end position="449"/>
    </location>
</feature>
<evidence type="ECO:0000256" key="1">
    <source>
        <dbReference type="ARBA" id="ARBA00022485"/>
    </source>
</evidence>
<dbReference type="AlphaFoldDB" id="A0AAX2AB93"/>
<name>A0AAX2AB93_9BACT</name>
<protein>
    <submittedName>
        <fullName evidence="7">4Fe-4S ferredoxin</fullName>
    </submittedName>
    <submittedName>
        <fullName evidence="6">[4Fe-4S] dicluster domain-containing protein</fullName>
    </submittedName>
</protein>
<dbReference type="PROSITE" id="PS51379">
    <property type="entry name" value="4FE4S_FER_2"/>
    <property type="match status" value="4"/>
</dbReference>
<evidence type="ECO:0000313" key="9">
    <source>
        <dbReference type="Proteomes" id="UP000289193"/>
    </source>
</evidence>
<keyword evidence="2" id="KW-0479">Metal-binding</keyword>
<evidence type="ECO:0000313" key="6">
    <source>
        <dbReference type="EMBL" id="AXH12058.1"/>
    </source>
</evidence>
<feature type="domain" description="4Fe-4S ferredoxin-type" evidence="5">
    <location>
        <begin position="234"/>
        <end position="263"/>
    </location>
</feature>
<dbReference type="GO" id="GO:0051539">
    <property type="term" value="F:4 iron, 4 sulfur cluster binding"/>
    <property type="evidence" value="ECO:0007669"/>
    <property type="project" value="UniProtKB-KW"/>
</dbReference>
<dbReference type="Pfam" id="PF13237">
    <property type="entry name" value="Fer4_10"/>
    <property type="match status" value="1"/>
</dbReference>
<sequence length="556" mass="62726">MQEFIYYNKDGIDFPLPETIFVTQTLTDIPHNEYIVSNAKAANAELIADEIDFYIKNSQDSLADKIKNVEKLYEINATKFDNAKDMFFKEEISNSVLLVCENEQKSEVLKAMVPDEFDLFHITADIIKDLEGKIGNLTVTIEDGEEDVQLNVSQIIWYNKKDIACKFSGIFDPTEIELNDVLAQVRINITNYEYRKVIAYDSSICQYHERREEVCGRCEAVCPTNAITKIDSSKHLEFSHVDCTNCGECFSVCPSGSLEYTPQGKESIYYTSDFYKDIHPLIIPSKMDIKNLNVSTKEKVLPFVLDTSLFLDESSLLTIVQMSGSQVVIYNSDFSDSVTNSIQIINDIYQAKFQKDAILIAKDEEELKLRLEEVSFVENSYVNYNQQGQRKREIFSSRLEKLVGDNDFGTVKTGEFVHYGKVKVNEATCTLCLSCVGACNVSALTANAEDNTLRLNASICTACGYCEASCPEADCLTIERDVIELKPTWFKEEILAKDTLFACVECGKEFATTKAVEKIANMMGPIFASNPTKQRTLYCCEDCKAKLMIKQGLLDA</sequence>
<dbReference type="SUPFAM" id="SSF54862">
    <property type="entry name" value="4Fe-4S ferredoxins"/>
    <property type="match status" value="1"/>
</dbReference>
<evidence type="ECO:0000256" key="2">
    <source>
        <dbReference type="ARBA" id="ARBA00022723"/>
    </source>
</evidence>
<dbReference type="GO" id="GO:0046872">
    <property type="term" value="F:metal ion binding"/>
    <property type="evidence" value="ECO:0007669"/>
    <property type="project" value="UniProtKB-KW"/>
</dbReference>
<dbReference type="RefSeq" id="WP_114838903.1">
    <property type="nucleotide sequence ID" value="NZ_CP031217.1"/>
</dbReference>
<keyword evidence="4" id="KW-0411">Iron-sulfur</keyword>
<reference evidence="6 8" key="2">
    <citation type="submission" date="2018-07" db="EMBL/GenBank/DDBJ databases">
        <title>Complete genome of the Arcobacter bivalviorum type strain LMG 26154.</title>
        <authorList>
            <person name="Miller W.G."/>
            <person name="Yee E."/>
            <person name="Bono J.L."/>
        </authorList>
    </citation>
    <scope>NUCLEOTIDE SEQUENCE [LARGE SCALE GENOMIC DNA]</scope>
    <source>
        <strain evidence="6 8">LMG 26154</strain>
    </source>
</reference>
<dbReference type="InterPro" id="IPR017900">
    <property type="entry name" value="4Fe4S_Fe_S_CS"/>
</dbReference>
<dbReference type="PANTHER" id="PTHR43687:SF4">
    <property type="entry name" value="BLR5484 PROTEIN"/>
    <property type="match status" value="1"/>
</dbReference>
<dbReference type="Pfam" id="PF12838">
    <property type="entry name" value="Fer4_7"/>
    <property type="match status" value="1"/>
</dbReference>
<dbReference type="Proteomes" id="UP000253850">
    <property type="component" value="Chromosome"/>
</dbReference>
<dbReference type="Proteomes" id="UP000289193">
    <property type="component" value="Unassembled WGS sequence"/>
</dbReference>
<keyword evidence="9" id="KW-1185">Reference proteome</keyword>